<keyword evidence="2" id="KW-0949">S-adenosyl-L-methionine</keyword>
<dbReference type="InterPro" id="IPR050377">
    <property type="entry name" value="Radical_SAM_PqqE_MftC-like"/>
</dbReference>
<dbReference type="InterPro" id="IPR013785">
    <property type="entry name" value="Aldolase_TIM"/>
</dbReference>
<evidence type="ECO:0000256" key="6">
    <source>
        <dbReference type="SAM" id="MobiDB-lite"/>
    </source>
</evidence>
<dbReference type="CDD" id="cd01335">
    <property type="entry name" value="Radical_SAM"/>
    <property type="match status" value="1"/>
</dbReference>
<evidence type="ECO:0000256" key="5">
    <source>
        <dbReference type="ARBA" id="ARBA00023014"/>
    </source>
</evidence>
<dbReference type="GO" id="GO:0046872">
    <property type="term" value="F:metal ion binding"/>
    <property type="evidence" value="ECO:0007669"/>
    <property type="project" value="UniProtKB-KW"/>
</dbReference>
<feature type="domain" description="Radical SAM core" evidence="7">
    <location>
        <begin position="107"/>
        <end position="321"/>
    </location>
</feature>
<dbReference type="PANTHER" id="PTHR11228">
    <property type="entry name" value="RADICAL SAM DOMAIN PROTEIN"/>
    <property type="match status" value="1"/>
</dbReference>
<organism evidence="8 9">
    <name type="scientific">Pyrinomonas methylaliphatogenes</name>
    <dbReference type="NCBI Taxonomy" id="454194"/>
    <lineage>
        <taxon>Bacteria</taxon>
        <taxon>Pseudomonadati</taxon>
        <taxon>Acidobacteriota</taxon>
        <taxon>Blastocatellia</taxon>
        <taxon>Blastocatellales</taxon>
        <taxon>Pyrinomonadaceae</taxon>
        <taxon>Pyrinomonas</taxon>
    </lineage>
</organism>
<evidence type="ECO:0000256" key="2">
    <source>
        <dbReference type="ARBA" id="ARBA00022691"/>
    </source>
</evidence>
<dbReference type="GO" id="GO:0003824">
    <property type="term" value="F:catalytic activity"/>
    <property type="evidence" value="ECO:0007669"/>
    <property type="project" value="InterPro"/>
</dbReference>
<dbReference type="GO" id="GO:0051536">
    <property type="term" value="F:iron-sulfur cluster binding"/>
    <property type="evidence" value="ECO:0007669"/>
    <property type="project" value="UniProtKB-KW"/>
</dbReference>
<dbReference type="RefSeq" id="WP_060635331.1">
    <property type="nucleotide sequence ID" value="NZ_CBXV010000003.1"/>
</dbReference>
<keyword evidence="3" id="KW-0479">Metal-binding</keyword>
<evidence type="ECO:0000313" key="8">
    <source>
        <dbReference type="EMBL" id="CDM64885.1"/>
    </source>
</evidence>
<dbReference type="SFLD" id="SFLDG01067">
    <property type="entry name" value="SPASM/twitch_domain_containing"/>
    <property type="match status" value="1"/>
</dbReference>
<evidence type="ECO:0000259" key="7">
    <source>
        <dbReference type="PROSITE" id="PS51918"/>
    </source>
</evidence>
<feature type="region of interest" description="Disordered" evidence="6">
    <location>
        <begin position="1"/>
        <end position="70"/>
    </location>
</feature>
<keyword evidence="5" id="KW-0411">Iron-sulfur</keyword>
<keyword evidence="4" id="KW-0408">Iron</keyword>
<comment type="cofactor">
    <cofactor evidence="1">
        <name>[4Fe-4S] cluster</name>
        <dbReference type="ChEBI" id="CHEBI:49883"/>
    </cofactor>
</comment>
<accession>A0A0B6WXI1</accession>
<dbReference type="PROSITE" id="PS51918">
    <property type="entry name" value="RADICAL_SAM"/>
    <property type="match status" value="1"/>
</dbReference>
<dbReference type="InterPro" id="IPR058240">
    <property type="entry name" value="rSAM_sf"/>
</dbReference>
<name>A0A0B6WXI1_9BACT</name>
<protein>
    <submittedName>
        <fullName evidence="8">Predicted Fe-S oxidoreductase</fullName>
    </submittedName>
</protein>
<sequence>MEELNAQLESGKPQEAALSNPPFRMDVRLHQILTRPRSKPTLPQAEPQTLPEPIFPQHPELLGDDPSEEEAHKAAVAGQRHWSAPLVLRAMRGWLFPYIKSLVLPGDFHPIIAYLFTEWRCNLDCHYCWAFDNRVKGMTEDIAKRSIDWLHDGTVCRVLALMGGEPLLRPQFIHKVIYYAAKKGFWVYLPTNGRLMKPDVIDRIADAGVAVVNLAVDSVDKKPSLPKALNPIRPYFDYLIRKQYKYGYSVFLNINICRNNLEDVKQLTEIAHENGIATDYHINESPMLREDHFKHYEENETFIRPEDWPKVDEVIDWLCEKNRQGYKMTNSVQRLQEMKAFMRGKLQDWNCRAGQNSIIIRVDGTLAPCFPMYSATYDWGTIENPKFEVEQLNQMKRECQPHCFSTLNHTLAYCYKASRVIKWLFKQAARGFQGTTGSFD</sequence>
<proteinExistence type="predicted"/>
<dbReference type="SUPFAM" id="SSF102114">
    <property type="entry name" value="Radical SAM enzymes"/>
    <property type="match status" value="1"/>
</dbReference>
<evidence type="ECO:0000313" key="9">
    <source>
        <dbReference type="Proteomes" id="UP000031518"/>
    </source>
</evidence>
<dbReference type="Pfam" id="PF04055">
    <property type="entry name" value="Radical_SAM"/>
    <property type="match status" value="1"/>
</dbReference>
<dbReference type="Gene3D" id="3.20.20.70">
    <property type="entry name" value="Aldolase class I"/>
    <property type="match status" value="1"/>
</dbReference>
<keyword evidence="9" id="KW-1185">Reference proteome</keyword>
<gene>
    <name evidence="8" type="ORF">PYK22_00880</name>
</gene>
<dbReference type="EMBL" id="CBXV010000003">
    <property type="protein sequence ID" value="CDM64885.1"/>
    <property type="molecule type" value="Genomic_DNA"/>
</dbReference>
<reference evidence="8 9" key="2">
    <citation type="submission" date="2015-01" db="EMBL/GenBank/DDBJ databases">
        <title>Complete genome sequence of Pyrinomonas methylaliphatogenes type strain K22T.</title>
        <authorList>
            <person name="Lee K.C.Y."/>
            <person name="Power J.F."/>
            <person name="Dunfield P.F."/>
            <person name="Morgan X.C."/>
            <person name="Huttenhower C."/>
            <person name="Stott M.B."/>
        </authorList>
    </citation>
    <scope>NUCLEOTIDE SEQUENCE [LARGE SCALE GENOMIC DNA]</scope>
    <source>
        <strain evidence="8 9">K22</strain>
    </source>
</reference>
<dbReference type="OrthoDB" id="9810775at2"/>
<dbReference type="STRING" id="454194.PYK22_00880"/>
<dbReference type="Proteomes" id="UP000031518">
    <property type="component" value="Unassembled WGS sequence"/>
</dbReference>
<dbReference type="PANTHER" id="PTHR11228:SF7">
    <property type="entry name" value="PQQA PEPTIDE CYCLASE"/>
    <property type="match status" value="1"/>
</dbReference>
<evidence type="ECO:0000256" key="1">
    <source>
        <dbReference type="ARBA" id="ARBA00001966"/>
    </source>
</evidence>
<dbReference type="SFLD" id="SFLDS00029">
    <property type="entry name" value="Radical_SAM"/>
    <property type="match status" value="1"/>
</dbReference>
<reference evidence="8 9" key="1">
    <citation type="submission" date="2013-12" db="EMBL/GenBank/DDBJ databases">
        <authorList>
            <person name="Stott M."/>
        </authorList>
    </citation>
    <scope>NUCLEOTIDE SEQUENCE [LARGE SCALE GENOMIC DNA]</scope>
    <source>
        <strain evidence="8 9">K22</strain>
    </source>
</reference>
<evidence type="ECO:0000256" key="3">
    <source>
        <dbReference type="ARBA" id="ARBA00022723"/>
    </source>
</evidence>
<evidence type="ECO:0000256" key="4">
    <source>
        <dbReference type="ARBA" id="ARBA00023004"/>
    </source>
</evidence>
<dbReference type="AlphaFoldDB" id="A0A0B6WXI1"/>
<dbReference type="InterPro" id="IPR007197">
    <property type="entry name" value="rSAM"/>
</dbReference>